<sequence length="378" mass="40792">MSSADARSTFDIPMIASPLWETRSCGGEGAEELVTHLSHCALFTFRLFVSDGVTVTTDTGVLVSLTVALARSLALKHLRVLRDAVAVTLGNLVFGGLRLVASGSPGEVVTTDLNVVVGEFTELVIIHTEKFGLLRSTKVESRDLVDDESDCSTDDERVCGDGGDVSDLHVHLLPVVLNPSTIDVVNTVKTNDVRGSENAVEEETNHASNTVLSEHIHSIINTNPELDLGCKVAHDTSDDTKNDGCPRSDETGSGSSSDKARDGTGTPTDHRPLTSELEFQQAMVARRLAPKAEPPLKPSQPNQRKTVPRVMRETLCGRKLSIIFSWRLPRIIETPHLKAHPLAPQTQHAMGQRPRSATAPTTIAPVTAQNCSCDLVRH</sequence>
<comment type="caution">
    <text evidence="2">The sequence shown here is derived from an EMBL/GenBank/DDBJ whole genome shotgun (WGS) entry which is preliminary data.</text>
</comment>
<accession>A0A9P8GR74</accession>
<evidence type="ECO:0000313" key="2">
    <source>
        <dbReference type="EMBL" id="KAH0237723.1"/>
    </source>
</evidence>
<reference evidence="2" key="2">
    <citation type="submission" date="2021-08" db="EMBL/GenBank/DDBJ databases">
        <authorList>
            <person name="Gostincar C."/>
            <person name="Sun X."/>
            <person name="Song Z."/>
            <person name="Gunde-Cimerman N."/>
        </authorList>
    </citation>
    <scope>NUCLEOTIDE SEQUENCE</scope>
    <source>
        <strain evidence="2">EXF-8016</strain>
    </source>
</reference>
<evidence type="ECO:0000313" key="3">
    <source>
        <dbReference type="Proteomes" id="UP000767238"/>
    </source>
</evidence>
<feature type="region of interest" description="Disordered" evidence="1">
    <location>
        <begin position="236"/>
        <end position="274"/>
    </location>
</feature>
<dbReference type="AlphaFoldDB" id="A0A9P8GR74"/>
<reference evidence="2" key="1">
    <citation type="journal article" date="2021" name="J Fungi (Basel)">
        <title>Virulence traits and population genomics of the black yeast Aureobasidium melanogenum.</title>
        <authorList>
            <person name="Cernosa A."/>
            <person name="Sun X."/>
            <person name="Gostincar C."/>
            <person name="Fang C."/>
            <person name="Gunde-Cimerman N."/>
            <person name="Song Z."/>
        </authorList>
    </citation>
    <scope>NUCLEOTIDE SEQUENCE</scope>
    <source>
        <strain evidence="2">EXF-8016</strain>
    </source>
</reference>
<feature type="compositionally biased region" description="Basic and acidic residues" evidence="1">
    <location>
        <begin position="236"/>
        <end position="250"/>
    </location>
</feature>
<dbReference type="Proteomes" id="UP000767238">
    <property type="component" value="Unassembled WGS sequence"/>
</dbReference>
<dbReference type="EMBL" id="JAHFYH010000001">
    <property type="protein sequence ID" value="KAH0237723.1"/>
    <property type="molecule type" value="Genomic_DNA"/>
</dbReference>
<feature type="compositionally biased region" description="Basic and acidic residues" evidence="1">
    <location>
        <begin position="258"/>
        <end position="273"/>
    </location>
</feature>
<gene>
    <name evidence="2" type="ORF">KCV03_g142</name>
</gene>
<evidence type="ECO:0000256" key="1">
    <source>
        <dbReference type="SAM" id="MobiDB-lite"/>
    </source>
</evidence>
<feature type="non-terminal residue" evidence="2">
    <location>
        <position position="378"/>
    </location>
</feature>
<proteinExistence type="predicted"/>
<organism evidence="2 3">
    <name type="scientific">Aureobasidium melanogenum</name>
    <name type="common">Aureobasidium pullulans var. melanogenum</name>
    <dbReference type="NCBI Taxonomy" id="46634"/>
    <lineage>
        <taxon>Eukaryota</taxon>
        <taxon>Fungi</taxon>
        <taxon>Dikarya</taxon>
        <taxon>Ascomycota</taxon>
        <taxon>Pezizomycotina</taxon>
        <taxon>Dothideomycetes</taxon>
        <taxon>Dothideomycetidae</taxon>
        <taxon>Dothideales</taxon>
        <taxon>Saccotheciaceae</taxon>
        <taxon>Aureobasidium</taxon>
    </lineage>
</organism>
<name>A0A9P8GR74_AURME</name>
<protein>
    <submittedName>
        <fullName evidence="2">Ammonium transporter</fullName>
    </submittedName>
</protein>